<keyword evidence="1" id="KW-0812">Transmembrane</keyword>
<evidence type="ECO:0000313" key="2">
    <source>
        <dbReference type="EMBL" id="APZ35627.1"/>
    </source>
</evidence>
<dbReference type="STRING" id="36805.BOH66_16355"/>
<keyword evidence="1" id="KW-0472">Membrane</keyword>
<dbReference type="AlphaFoldDB" id="A0A1P8UBV7"/>
<protein>
    <submittedName>
        <fullName evidence="2">Uncharacterized protein</fullName>
    </submittedName>
</protein>
<dbReference type="RefSeq" id="WP_076691984.1">
    <property type="nucleotide sequence ID" value="NZ_CP018762.1"/>
</dbReference>
<evidence type="ECO:0000256" key="1">
    <source>
        <dbReference type="SAM" id="Phobius"/>
    </source>
</evidence>
<name>A0A1P8UBV7_9MICO</name>
<keyword evidence="1" id="KW-1133">Transmembrane helix</keyword>
<keyword evidence="3" id="KW-1185">Reference proteome</keyword>
<evidence type="ECO:0000313" key="3">
    <source>
        <dbReference type="Proteomes" id="UP000187185"/>
    </source>
</evidence>
<dbReference type="Proteomes" id="UP000187185">
    <property type="component" value="Chromosome"/>
</dbReference>
<dbReference type="EMBL" id="CP018762">
    <property type="protein sequence ID" value="APZ35627.1"/>
    <property type="molecule type" value="Genomic_DNA"/>
</dbReference>
<organism evidence="2 3">
    <name type="scientific">Microbacterium aurum</name>
    <dbReference type="NCBI Taxonomy" id="36805"/>
    <lineage>
        <taxon>Bacteria</taxon>
        <taxon>Bacillati</taxon>
        <taxon>Actinomycetota</taxon>
        <taxon>Actinomycetes</taxon>
        <taxon>Micrococcales</taxon>
        <taxon>Microbacteriaceae</taxon>
        <taxon>Microbacterium</taxon>
    </lineage>
</organism>
<accession>A0A1P8UBV7</accession>
<feature type="transmembrane region" description="Helical" evidence="1">
    <location>
        <begin position="36"/>
        <end position="57"/>
    </location>
</feature>
<proteinExistence type="predicted"/>
<dbReference type="KEGG" id="maur:BOH66_16355"/>
<sequence>MSSSEKTVLQRLVSVCATVAFAAFLLWLAVWLLQQIWGWLLLILLIAAIVTVVVIVLRGRRDRWFR</sequence>
<feature type="transmembrane region" description="Helical" evidence="1">
    <location>
        <begin position="12"/>
        <end position="30"/>
    </location>
</feature>
<gene>
    <name evidence="2" type="ORF">BOH66_16355</name>
</gene>
<reference evidence="2 3" key="1">
    <citation type="submission" date="2016-12" db="EMBL/GenBank/DDBJ databases">
        <title>Complete genome sequence of Microbacterium aurum KACC 15219.</title>
        <authorList>
            <person name="Jung Y."/>
            <person name="Shin J.-H."/>
            <person name="Lee Y.-J."/>
            <person name="Yi H."/>
            <person name="Bahn Y.-S."/>
            <person name="Kim J.F."/>
            <person name="Lee D.-W."/>
        </authorList>
    </citation>
    <scope>NUCLEOTIDE SEQUENCE [LARGE SCALE GENOMIC DNA]</scope>
    <source>
        <strain evidence="2 3">KACC 15219</strain>
    </source>
</reference>